<dbReference type="EMBL" id="CAJVPY010001612">
    <property type="protein sequence ID" value="CAG8529208.1"/>
    <property type="molecule type" value="Genomic_DNA"/>
</dbReference>
<feature type="region of interest" description="Disordered" evidence="1">
    <location>
        <begin position="517"/>
        <end position="572"/>
    </location>
</feature>
<dbReference type="AlphaFoldDB" id="A0A9N9AIA9"/>
<dbReference type="InterPro" id="IPR011021">
    <property type="entry name" value="Arrestin-like_N"/>
</dbReference>
<gene>
    <name evidence="3" type="ORF">DERYTH_LOCUS4260</name>
</gene>
<dbReference type="GO" id="GO:0005886">
    <property type="term" value="C:plasma membrane"/>
    <property type="evidence" value="ECO:0007669"/>
    <property type="project" value="TreeGrafter"/>
</dbReference>
<feature type="compositionally biased region" description="Pro residues" evidence="1">
    <location>
        <begin position="526"/>
        <end position="536"/>
    </location>
</feature>
<evidence type="ECO:0000259" key="2">
    <source>
        <dbReference type="Pfam" id="PF00339"/>
    </source>
</evidence>
<dbReference type="GO" id="GO:0005829">
    <property type="term" value="C:cytosol"/>
    <property type="evidence" value="ECO:0007669"/>
    <property type="project" value="TreeGrafter"/>
</dbReference>
<dbReference type="PANTHER" id="PTHR11188">
    <property type="entry name" value="ARRESTIN DOMAIN CONTAINING PROTEIN"/>
    <property type="match status" value="1"/>
</dbReference>
<comment type="caution">
    <text evidence="3">The sequence shown here is derived from an EMBL/GenBank/DDBJ whole genome shotgun (WGS) entry which is preliminary data.</text>
</comment>
<dbReference type="GO" id="GO:0031625">
    <property type="term" value="F:ubiquitin protein ligase binding"/>
    <property type="evidence" value="ECO:0007669"/>
    <property type="project" value="TreeGrafter"/>
</dbReference>
<dbReference type="InterPro" id="IPR050357">
    <property type="entry name" value="Arrestin_domain-protein"/>
</dbReference>
<dbReference type="Gene3D" id="2.60.40.640">
    <property type="match status" value="1"/>
</dbReference>
<accession>A0A9N9AIA9</accession>
<name>A0A9N9AIA9_9GLOM</name>
<feature type="domain" description="Arrestin-like N-terminal" evidence="2">
    <location>
        <begin position="40"/>
        <end position="143"/>
    </location>
</feature>
<dbReference type="GO" id="GO:0030674">
    <property type="term" value="F:protein-macromolecule adaptor activity"/>
    <property type="evidence" value="ECO:0007669"/>
    <property type="project" value="TreeGrafter"/>
</dbReference>
<evidence type="ECO:0000313" key="3">
    <source>
        <dbReference type="EMBL" id="CAG8529208.1"/>
    </source>
</evidence>
<dbReference type="InterPro" id="IPR014756">
    <property type="entry name" value="Ig_E-set"/>
</dbReference>
<dbReference type="PANTHER" id="PTHR11188:SF17">
    <property type="entry name" value="FI21816P1"/>
    <property type="match status" value="1"/>
</dbReference>
<evidence type="ECO:0000256" key="1">
    <source>
        <dbReference type="SAM" id="MobiDB-lite"/>
    </source>
</evidence>
<organism evidence="3 4">
    <name type="scientific">Dentiscutata erythropus</name>
    <dbReference type="NCBI Taxonomy" id="1348616"/>
    <lineage>
        <taxon>Eukaryota</taxon>
        <taxon>Fungi</taxon>
        <taxon>Fungi incertae sedis</taxon>
        <taxon>Mucoromycota</taxon>
        <taxon>Glomeromycotina</taxon>
        <taxon>Glomeromycetes</taxon>
        <taxon>Diversisporales</taxon>
        <taxon>Gigasporaceae</taxon>
        <taxon>Dentiscutata</taxon>
    </lineage>
</organism>
<keyword evidence="4" id="KW-1185">Reference proteome</keyword>
<feature type="region of interest" description="Disordered" evidence="1">
    <location>
        <begin position="322"/>
        <end position="351"/>
    </location>
</feature>
<dbReference type="OrthoDB" id="2333384at2759"/>
<dbReference type="SUPFAM" id="SSF81296">
    <property type="entry name" value="E set domains"/>
    <property type="match status" value="1"/>
</dbReference>
<dbReference type="Pfam" id="PF00339">
    <property type="entry name" value="Arrestin_N"/>
    <property type="match status" value="1"/>
</dbReference>
<reference evidence="3" key="1">
    <citation type="submission" date="2021-06" db="EMBL/GenBank/DDBJ databases">
        <authorList>
            <person name="Kallberg Y."/>
            <person name="Tangrot J."/>
            <person name="Rosling A."/>
        </authorList>
    </citation>
    <scope>NUCLEOTIDE SEQUENCE</scope>
    <source>
        <strain evidence="3">MA453B</strain>
    </source>
</reference>
<dbReference type="GO" id="GO:0070086">
    <property type="term" value="P:ubiquitin-dependent endocytosis"/>
    <property type="evidence" value="ECO:0007669"/>
    <property type="project" value="TreeGrafter"/>
</dbReference>
<feature type="compositionally biased region" description="Low complexity" evidence="1">
    <location>
        <begin position="323"/>
        <end position="334"/>
    </location>
</feature>
<protein>
    <submittedName>
        <fullName evidence="3">20577_t:CDS:1</fullName>
    </submittedName>
</protein>
<dbReference type="InterPro" id="IPR014752">
    <property type="entry name" value="Arrestin-like_C"/>
</dbReference>
<sequence length="585" mass="65548">MSMKNRPQSNDYIKSAKGVSFSYAAGFNSFQKGTLGDSDSYVMGTLHFNYGKPQQIKSVSLNFKGIEKTTWYKAQARSKAVYSGEHTIVDLMEEVWKTDSTEGGIMNLEIPFKIKLPPNLPDTIETEIGNIEYIIRAVITRKGSLVLSASTQVVEVKCHLKRTLILSGSDNVPYKLRGESRSGIDYLFSLPPKKNFNPGAYVSIPMRIRFVKPGVSVERIEIALKTCMDFRCSIPSETRHVKEVATSLLVPRQDLKYNQQSSADFDGECTHTINLFVPRNVQSTYSGRYVSINHQLIVKFCLWGADNDFQVEESIRVTNVFDQQQSNGQSSSHSDVAPTYQRNKSPEELNDTATDAYITDEYDRGIGTAIYLNPIEQAEKGSIYSHSSRPSQNSLKIITDPDSQQLPPSYPEVPNPHYKNKINGELAQHKTLYNSSSVDDLALLSKKAYSSTTNHIINNYTSNDDQFYSYGYEDEEDIDPSMISNTDILLQQNMQRKAGVILAPTPRMPTGNTIMNLNASVNNSRYPPPYGPPPSGQPVVYTQLPPQNSSRKQHHPPPTRPPVTAPPYYQGGQNQIIDESAYYIN</sequence>
<evidence type="ECO:0000313" key="4">
    <source>
        <dbReference type="Proteomes" id="UP000789405"/>
    </source>
</evidence>
<proteinExistence type="predicted"/>
<dbReference type="Proteomes" id="UP000789405">
    <property type="component" value="Unassembled WGS sequence"/>
</dbReference>